<gene>
    <name evidence="2" type="ORF">BQ4739_LOCUS11730</name>
</gene>
<dbReference type="PANTHER" id="PTHR24330">
    <property type="entry name" value="HOMEOBOX PROTEIN BARH-LIKE"/>
    <property type="match status" value="1"/>
</dbReference>
<dbReference type="EMBL" id="FNXT01001062">
    <property type="protein sequence ID" value="SZX71597.1"/>
    <property type="molecule type" value="Genomic_DNA"/>
</dbReference>
<feature type="compositionally biased region" description="Low complexity" evidence="1">
    <location>
        <begin position="43"/>
        <end position="57"/>
    </location>
</feature>
<accession>A0A383W1R2</accession>
<feature type="compositionally biased region" description="Low complexity" evidence="1">
    <location>
        <begin position="152"/>
        <end position="164"/>
    </location>
</feature>
<keyword evidence="3" id="KW-1185">Reference proteome</keyword>
<dbReference type="Proteomes" id="UP000256970">
    <property type="component" value="Unassembled WGS sequence"/>
</dbReference>
<feature type="region of interest" description="Disordered" evidence="1">
    <location>
        <begin position="112"/>
        <end position="171"/>
    </location>
</feature>
<evidence type="ECO:0000256" key="1">
    <source>
        <dbReference type="SAM" id="MobiDB-lite"/>
    </source>
</evidence>
<sequence length="489" mass="51892">MKRIRGHPAEVADDALEDGALLLLAIRAGLQEQQQGSCKDPRQQQATSKSAASAAAAELSKGRHVPKAHKNSYGTRSYVWRGPHRGALALQKQQQQQQQQQAECRTQTLQQDGIPAAQQQQQHYCSSASDGNSSRRSSVSGAAPSNDDEVAQQQQQQQQQEQQQVSPRQRDKEWAALTTWLRMNLHHPRTAKKLVLFVGQQDEATGVWTFRLNPGLAWGDVSLETRLRLKTLPVEAEQAFGHKYPRRPRHEWGDKLQKYRPPGASSTAAVSLRDMVTSLSRIYYQHEPSDSIAAGLGLNAAPIHSTAPQQQQQQQIQSKLAAPVQYAVPSAAADVDINAAAVAAAAAPHAVCSQEMLQRAELQLQQHLLGVHPGAQLPAAAAKFKAGPQAPAAAAHAAAPAAAAACVVGAASVLDCALLPHPQPVLISAAASVVQQQHISDVRNQSQLLPGVAAGPASAAAAAAAGDGADSCAEAVTPVSAPWTHCMAC</sequence>
<dbReference type="InterPro" id="IPR052145">
    <property type="entry name" value="Mediator/Homeobox_domain"/>
</dbReference>
<reference evidence="2 3" key="1">
    <citation type="submission" date="2016-10" db="EMBL/GenBank/DDBJ databases">
        <authorList>
            <person name="Cai Z."/>
        </authorList>
    </citation>
    <scope>NUCLEOTIDE SEQUENCE [LARGE SCALE GENOMIC DNA]</scope>
</reference>
<feature type="compositionally biased region" description="Low complexity" evidence="1">
    <location>
        <begin position="112"/>
        <end position="145"/>
    </location>
</feature>
<feature type="region of interest" description="Disordered" evidence="1">
    <location>
        <begin position="33"/>
        <end position="79"/>
    </location>
</feature>
<proteinExistence type="predicted"/>
<dbReference type="PANTHER" id="PTHR24330:SF19">
    <property type="entry name" value="MEDIATOR OF RNA POLYMERASE II TRANSCRIPTION SUBUNIT 29"/>
    <property type="match status" value="1"/>
</dbReference>
<organism evidence="2 3">
    <name type="scientific">Tetradesmus obliquus</name>
    <name type="common">Green alga</name>
    <name type="synonym">Acutodesmus obliquus</name>
    <dbReference type="NCBI Taxonomy" id="3088"/>
    <lineage>
        <taxon>Eukaryota</taxon>
        <taxon>Viridiplantae</taxon>
        <taxon>Chlorophyta</taxon>
        <taxon>core chlorophytes</taxon>
        <taxon>Chlorophyceae</taxon>
        <taxon>CS clade</taxon>
        <taxon>Sphaeropleales</taxon>
        <taxon>Scenedesmaceae</taxon>
        <taxon>Tetradesmus</taxon>
    </lineage>
</organism>
<evidence type="ECO:0000313" key="3">
    <source>
        <dbReference type="Proteomes" id="UP000256970"/>
    </source>
</evidence>
<protein>
    <submittedName>
        <fullName evidence="2">Uncharacterized protein</fullName>
    </submittedName>
</protein>
<evidence type="ECO:0000313" key="2">
    <source>
        <dbReference type="EMBL" id="SZX71597.1"/>
    </source>
</evidence>
<feature type="region of interest" description="Disordered" evidence="1">
    <location>
        <begin position="245"/>
        <end position="265"/>
    </location>
</feature>
<dbReference type="AlphaFoldDB" id="A0A383W1R2"/>
<name>A0A383W1R2_TETOB</name>